<comment type="similarity">
    <text evidence="1">Belongs to the methyltransferase superfamily.</text>
</comment>
<keyword evidence="3" id="KW-0808">Transferase</keyword>
<dbReference type="EMBL" id="DWXE01000003">
    <property type="protein sequence ID" value="HJB89995.1"/>
    <property type="molecule type" value="Genomic_DNA"/>
</dbReference>
<dbReference type="SUPFAM" id="SSF53335">
    <property type="entry name" value="S-adenosyl-L-methionine-dependent methyltransferases"/>
    <property type="match status" value="1"/>
</dbReference>
<dbReference type="Gene3D" id="3.40.50.150">
    <property type="entry name" value="Vaccinia Virus protein VP39"/>
    <property type="match status" value="1"/>
</dbReference>
<dbReference type="CDD" id="cd02440">
    <property type="entry name" value="AdoMet_MTases"/>
    <property type="match status" value="1"/>
</dbReference>
<dbReference type="AlphaFoldDB" id="A0A9D2MQY0"/>
<dbReference type="InterPro" id="IPR029063">
    <property type="entry name" value="SAM-dependent_MTases_sf"/>
</dbReference>
<dbReference type="PANTHER" id="PTHR44942:SF4">
    <property type="entry name" value="METHYLTRANSFERASE TYPE 11 DOMAIN-CONTAINING PROTEIN"/>
    <property type="match status" value="1"/>
</dbReference>
<evidence type="ECO:0000256" key="3">
    <source>
        <dbReference type="ARBA" id="ARBA00022679"/>
    </source>
</evidence>
<keyword evidence="2 5" id="KW-0489">Methyltransferase</keyword>
<dbReference type="InterPro" id="IPR051052">
    <property type="entry name" value="Diverse_substrate_MTase"/>
</dbReference>
<evidence type="ECO:0000256" key="2">
    <source>
        <dbReference type="ARBA" id="ARBA00022603"/>
    </source>
</evidence>
<dbReference type="InterPro" id="IPR013216">
    <property type="entry name" value="Methyltransf_11"/>
</dbReference>
<reference evidence="5" key="1">
    <citation type="journal article" date="2021" name="PeerJ">
        <title>Extensive microbial diversity within the chicken gut microbiome revealed by metagenomics and culture.</title>
        <authorList>
            <person name="Gilroy R."/>
            <person name="Ravi A."/>
            <person name="Getino M."/>
            <person name="Pursley I."/>
            <person name="Horton D.L."/>
            <person name="Alikhan N.F."/>
            <person name="Baker D."/>
            <person name="Gharbi K."/>
            <person name="Hall N."/>
            <person name="Watson M."/>
            <person name="Adriaenssens E.M."/>
            <person name="Foster-Nyarko E."/>
            <person name="Jarju S."/>
            <person name="Secka A."/>
            <person name="Antonio M."/>
            <person name="Oren A."/>
            <person name="Chaudhuri R.R."/>
            <person name="La Ragione R."/>
            <person name="Hildebrand F."/>
            <person name="Pallen M.J."/>
        </authorList>
    </citation>
    <scope>NUCLEOTIDE SEQUENCE</scope>
    <source>
        <strain evidence="5">USAMLcec3-2134</strain>
    </source>
</reference>
<evidence type="ECO:0000313" key="6">
    <source>
        <dbReference type="Proteomes" id="UP000886883"/>
    </source>
</evidence>
<dbReference type="PANTHER" id="PTHR44942">
    <property type="entry name" value="METHYLTRANSF_11 DOMAIN-CONTAINING PROTEIN"/>
    <property type="match status" value="1"/>
</dbReference>
<gene>
    <name evidence="5" type="ORF">H9763_00815</name>
</gene>
<dbReference type="GO" id="GO:0032259">
    <property type="term" value="P:methylation"/>
    <property type="evidence" value="ECO:0007669"/>
    <property type="project" value="UniProtKB-KW"/>
</dbReference>
<evidence type="ECO:0000313" key="5">
    <source>
        <dbReference type="EMBL" id="HJB89995.1"/>
    </source>
</evidence>
<sequence length="267" mass="30379">MSDTSFDSARIAQGYKNRPFLHGQALEQFVRETGKTGFRNGLDIGCGAGLSTRALRTICDRVTGIDVSEEMIRVAGEACKNDPGIRFLVGRGEKIPGAAGNPDIVTAAGAIQWIDREGLLECLKNRMLPGGYLLIYDFSISDRMENCPQYTEWWEGQYLKRFPRPYRDEAVWTEKDVEKYGFAVQYQTPLKLRYEFSLERFVEFMMIQSNVNVRIEEEGMDADEIRSWFADSLEPVFAGENRVGIFRGYSWCFRKGFRCCAAGYPGL</sequence>
<comment type="caution">
    <text evidence="5">The sequence shown here is derived from an EMBL/GenBank/DDBJ whole genome shotgun (WGS) entry which is preliminary data.</text>
</comment>
<dbReference type="Proteomes" id="UP000886883">
    <property type="component" value="Unassembled WGS sequence"/>
</dbReference>
<name>A0A9D2MQY0_9FIRM</name>
<feature type="domain" description="Methyltransferase type 11" evidence="4">
    <location>
        <begin position="42"/>
        <end position="135"/>
    </location>
</feature>
<organism evidence="5 6">
    <name type="scientific">Candidatus Eisenbergiella merdigallinarum</name>
    <dbReference type="NCBI Taxonomy" id="2838552"/>
    <lineage>
        <taxon>Bacteria</taxon>
        <taxon>Bacillati</taxon>
        <taxon>Bacillota</taxon>
        <taxon>Clostridia</taxon>
        <taxon>Lachnospirales</taxon>
        <taxon>Lachnospiraceae</taxon>
        <taxon>Eisenbergiella</taxon>
    </lineage>
</organism>
<evidence type="ECO:0000256" key="1">
    <source>
        <dbReference type="ARBA" id="ARBA00008361"/>
    </source>
</evidence>
<evidence type="ECO:0000259" key="4">
    <source>
        <dbReference type="Pfam" id="PF08241"/>
    </source>
</evidence>
<proteinExistence type="inferred from homology"/>
<reference evidence="5" key="2">
    <citation type="submission" date="2021-04" db="EMBL/GenBank/DDBJ databases">
        <authorList>
            <person name="Gilroy R."/>
        </authorList>
    </citation>
    <scope>NUCLEOTIDE SEQUENCE</scope>
    <source>
        <strain evidence="5">USAMLcec3-2134</strain>
    </source>
</reference>
<dbReference type="Pfam" id="PF08241">
    <property type="entry name" value="Methyltransf_11"/>
    <property type="match status" value="1"/>
</dbReference>
<protein>
    <submittedName>
        <fullName evidence="5">Class I SAM-dependent methyltransferase</fullName>
    </submittedName>
</protein>
<accession>A0A9D2MQY0</accession>
<dbReference type="GO" id="GO:0008757">
    <property type="term" value="F:S-adenosylmethionine-dependent methyltransferase activity"/>
    <property type="evidence" value="ECO:0007669"/>
    <property type="project" value="InterPro"/>
</dbReference>